<evidence type="ECO:0000313" key="1">
    <source>
        <dbReference type="EMBL" id="EJX02766.1"/>
    </source>
</evidence>
<comment type="caution">
    <text evidence="1">The sequence shown here is derived from an EMBL/GenBank/DDBJ whole genome shotgun (WGS) entry which is preliminary data.</text>
</comment>
<dbReference type="AntiFam" id="ANF00142">
    <property type="entry name" value="Shadow ORF (opposite yadG)"/>
</dbReference>
<reference evidence="1" key="1">
    <citation type="journal article" date="2012" name="PLoS ONE">
        <title>Gene sets for utilization of primary and secondary nutrition supplies in the distal gut of endangered iberian lynx.</title>
        <authorList>
            <person name="Alcaide M."/>
            <person name="Messina E."/>
            <person name="Richter M."/>
            <person name="Bargiela R."/>
            <person name="Peplies J."/>
            <person name="Huws S.A."/>
            <person name="Newbold C.J."/>
            <person name="Golyshin P.N."/>
            <person name="Simon M.A."/>
            <person name="Lopez G."/>
            <person name="Yakimov M.M."/>
            <person name="Ferrer M."/>
        </authorList>
    </citation>
    <scope>NUCLEOTIDE SEQUENCE</scope>
</reference>
<accession>J9CRF8</accession>
<dbReference type="EMBL" id="AMCI01002420">
    <property type="protein sequence ID" value="EJX02766.1"/>
    <property type="molecule type" value="Genomic_DNA"/>
</dbReference>
<sequence>MIQGFHCHFQIQTRRRFVCYDQVRIMHDGCGDQNTSCHSSRQLKGVHFFCLFI</sequence>
<protein>
    <submittedName>
        <fullName evidence="1">Uncharacterized protein</fullName>
    </submittedName>
</protein>
<gene>
    <name evidence="1" type="ORF">EVA_09126</name>
</gene>
<dbReference type="AlphaFoldDB" id="J9CRF8"/>
<organism evidence="1">
    <name type="scientific">gut metagenome</name>
    <dbReference type="NCBI Taxonomy" id="749906"/>
    <lineage>
        <taxon>unclassified sequences</taxon>
        <taxon>metagenomes</taxon>
        <taxon>organismal metagenomes</taxon>
    </lineage>
</organism>
<name>J9CRF8_9ZZZZ</name>
<dbReference type="AntiFam" id="ANF00095">
    <property type="entry name" value="Shadow ORF (opposite ABC transporters)"/>
</dbReference>
<proteinExistence type="predicted"/>